<reference evidence="1 2" key="1">
    <citation type="submission" date="2014-06" db="EMBL/GenBank/DDBJ databases">
        <title>Evolutionary Origins and Diversification of the Mycorrhizal Mutualists.</title>
        <authorList>
            <consortium name="DOE Joint Genome Institute"/>
            <consortium name="Mycorrhizal Genomics Consortium"/>
            <person name="Kohler A."/>
            <person name="Kuo A."/>
            <person name="Nagy L.G."/>
            <person name="Floudas D."/>
            <person name="Copeland A."/>
            <person name="Barry K.W."/>
            <person name="Cichocki N."/>
            <person name="Veneault-Fourrey C."/>
            <person name="LaButti K."/>
            <person name="Lindquist E.A."/>
            <person name="Lipzen A."/>
            <person name="Lundell T."/>
            <person name="Morin E."/>
            <person name="Murat C."/>
            <person name="Riley R."/>
            <person name="Ohm R."/>
            <person name="Sun H."/>
            <person name="Tunlid A."/>
            <person name="Henrissat B."/>
            <person name="Grigoriev I.V."/>
            <person name="Hibbett D.S."/>
            <person name="Martin F."/>
        </authorList>
    </citation>
    <scope>NUCLEOTIDE SEQUENCE [LARGE SCALE GENOMIC DNA]</scope>
    <source>
        <strain evidence="1 2">SS14</strain>
    </source>
</reference>
<dbReference type="EMBL" id="KN837818">
    <property type="protein sequence ID" value="KIJ23068.1"/>
    <property type="molecule type" value="Genomic_DNA"/>
</dbReference>
<organism evidence="1 2">
    <name type="scientific">Sphaerobolus stellatus (strain SS14)</name>
    <dbReference type="NCBI Taxonomy" id="990650"/>
    <lineage>
        <taxon>Eukaryota</taxon>
        <taxon>Fungi</taxon>
        <taxon>Dikarya</taxon>
        <taxon>Basidiomycota</taxon>
        <taxon>Agaricomycotina</taxon>
        <taxon>Agaricomycetes</taxon>
        <taxon>Phallomycetidae</taxon>
        <taxon>Geastrales</taxon>
        <taxon>Sphaerobolaceae</taxon>
        <taxon>Sphaerobolus</taxon>
    </lineage>
</organism>
<dbReference type="OrthoDB" id="163438at2759"/>
<dbReference type="HOGENOM" id="CLU_000288_6_0_1"/>
<protein>
    <submittedName>
        <fullName evidence="1">Uncharacterized protein</fullName>
    </submittedName>
</protein>
<sequence length="324" mass="36887">MHILQLQDKQYKENVDKDIFSFVCHELLELPLQGITEAHCKQIVNKSEGLFQWASVACQFVQDSADSGQSPTYALKQILRSGSGLYELYTTTLNNRFKRIKDTSFNQQFKEVLGFILGVNKPLPKTSLSLLWRLRFGKEISVDMDFILSHLGSLFNGIGDTTVVSPIHTSVRDFFTSPEDSGAFFIKTEEHHFDISLGLIHVLNTQLCFNICQIQTSYTRNSNIKELNEIIQKKISPELSYACQFLGAHLQKLSDAGKQDKEIHALLREFLEKKLLFWFEALGLLKKIDCAISCLSEILHLVKDALGKGLEYQLVKKPNGQPWK</sequence>
<dbReference type="AlphaFoldDB" id="A0A0C9T2R1"/>
<evidence type="ECO:0000313" key="2">
    <source>
        <dbReference type="Proteomes" id="UP000054279"/>
    </source>
</evidence>
<accession>A0A0C9T2R1</accession>
<dbReference type="Proteomes" id="UP000054279">
    <property type="component" value="Unassembled WGS sequence"/>
</dbReference>
<proteinExistence type="predicted"/>
<name>A0A0C9T2R1_SPHS4</name>
<evidence type="ECO:0000313" key="1">
    <source>
        <dbReference type="EMBL" id="KIJ23068.1"/>
    </source>
</evidence>
<keyword evidence="2" id="KW-1185">Reference proteome</keyword>
<gene>
    <name evidence="1" type="ORF">M422DRAFT_276429</name>
</gene>
<dbReference type="PANTHER" id="PTHR10039:SF14">
    <property type="entry name" value="NACHT DOMAIN-CONTAINING PROTEIN"/>
    <property type="match status" value="1"/>
</dbReference>
<dbReference type="PANTHER" id="PTHR10039">
    <property type="entry name" value="AMELOGENIN"/>
    <property type="match status" value="1"/>
</dbReference>